<organism evidence="1 2">
    <name type="scientific">Pedobacter jeongneungensis</name>
    <dbReference type="NCBI Taxonomy" id="947309"/>
    <lineage>
        <taxon>Bacteria</taxon>
        <taxon>Pseudomonadati</taxon>
        <taxon>Bacteroidota</taxon>
        <taxon>Sphingobacteriia</taxon>
        <taxon>Sphingobacteriales</taxon>
        <taxon>Sphingobacteriaceae</taxon>
        <taxon>Pedobacter</taxon>
    </lineage>
</organism>
<sequence length="284" mass="32795">MNIVADFGRIKAELIGVDDGLCLILNRDEDRKVSLATVKTFGTGNTLFYLPVAPLYDLLTDDSNKALAELLLSVMAYLHQITGIPHFREDYVYLESIYAMIEEYTADGGYWEDKDEEKYILDHFEMIHTKGDYTLKRMSDKKAADCLGKRTERFKGKNGLDKELLACAEKLAALHIEYPYRSVMDGMQTPNETDADDGYIRAEQYLCFYWSSVDCLQDQLLETVNAELNEYSAIEEPVSIQYFDRVQEMPLHGMDYERRLFEILHELSDILYDLEYGKLNGKDQ</sequence>
<accession>A0ABP8BQ78</accession>
<dbReference type="EMBL" id="BAABBY010000015">
    <property type="protein sequence ID" value="GAA4213388.1"/>
    <property type="molecule type" value="Genomic_DNA"/>
</dbReference>
<comment type="caution">
    <text evidence="1">The sequence shown here is derived from an EMBL/GenBank/DDBJ whole genome shotgun (WGS) entry which is preliminary data.</text>
</comment>
<reference evidence="2" key="1">
    <citation type="journal article" date="2019" name="Int. J. Syst. Evol. Microbiol.">
        <title>The Global Catalogue of Microorganisms (GCM) 10K type strain sequencing project: providing services to taxonomists for standard genome sequencing and annotation.</title>
        <authorList>
            <consortium name="The Broad Institute Genomics Platform"/>
            <consortium name="The Broad Institute Genome Sequencing Center for Infectious Disease"/>
            <person name="Wu L."/>
            <person name="Ma J."/>
        </authorList>
    </citation>
    <scope>NUCLEOTIDE SEQUENCE [LARGE SCALE GENOMIC DNA]</scope>
    <source>
        <strain evidence="2">JCM 17626</strain>
    </source>
</reference>
<name>A0ABP8BQ78_9SPHI</name>
<evidence type="ECO:0000313" key="1">
    <source>
        <dbReference type="EMBL" id="GAA4213388.1"/>
    </source>
</evidence>
<dbReference type="Proteomes" id="UP001501772">
    <property type="component" value="Unassembled WGS sequence"/>
</dbReference>
<evidence type="ECO:0000313" key="2">
    <source>
        <dbReference type="Proteomes" id="UP001501772"/>
    </source>
</evidence>
<keyword evidence="2" id="KW-1185">Reference proteome</keyword>
<gene>
    <name evidence="1" type="ORF">GCM10022289_45530</name>
</gene>
<proteinExistence type="predicted"/>
<protein>
    <submittedName>
        <fullName evidence="1">Uncharacterized protein</fullName>
    </submittedName>
</protein>